<proteinExistence type="predicted"/>
<dbReference type="OrthoDB" id="2883022at2"/>
<evidence type="ECO:0000259" key="2">
    <source>
        <dbReference type="Pfam" id="PF13400"/>
    </source>
</evidence>
<feature type="transmembrane region" description="Helical" evidence="1">
    <location>
        <begin position="12"/>
        <end position="33"/>
    </location>
</feature>
<keyword evidence="1" id="KW-0812">Transmembrane</keyword>
<dbReference type="Proteomes" id="UP000248066">
    <property type="component" value="Unassembled WGS sequence"/>
</dbReference>
<keyword evidence="4" id="KW-1185">Reference proteome</keyword>
<accession>A0A2W0H4R6</accession>
<dbReference type="InterPro" id="IPR028087">
    <property type="entry name" value="Tad_N"/>
</dbReference>
<gene>
    <name evidence="3" type="ORF">CR205_14185</name>
</gene>
<name>A0A2W0H4R6_9BACI</name>
<sequence>MNVSNEKGVVVPLIAVLIPVFLGIIGLAVDTGFMAANYFRLANAADAAAYASLDGYDREVWESEGRIVIDPQEARQLAEHYLRENMGGASITSFQVEETSVTIEAETNSPVFFMQLFGFSDQQLSAMAGADLSDPND</sequence>
<organism evidence="3 4">
    <name type="scientific">Alteribacter lacisalsi</name>
    <dbReference type="NCBI Taxonomy" id="2045244"/>
    <lineage>
        <taxon>Bacteria</taxon>
        <taxon>Bacillati</taxon>
        <taxon>Bacillota</taxon>
        <taxon>Bacilli</taxon>
        <taxon>Bacillales</taxon>
        <taxon>Bacillaceae</taxon>
        <taxon>Alteribacter</taxon>
    </lineage>
</organism>
<evidence type="ECO:0000313" key="4">
    <source>
        <dbReference type="Proteomes" id="UP000248066"/>
    </source>
</evidence>
<protein>
    <recommendedName>
        <fullName evidence="2">Putative Flp pilus-assembly TadG-like N-terminal domain-containing protein</fullName>
    </recommendedName>
</protein>
<dbReference type="AlphaFoldDB" id="A0A2W0H4R6"/>
<reference evidence="3 4" key="1">
    <citation type="submission" date="2017-10" db="EMBL/GenBank/DDBJ databases">
        <title>Bacillus sp. nov., a halophilic bacterium isolated from a Yangshapao Lake.</title>
        <authorList>
            <person name="Wang H."/>
        </authorList>
    </citation>
    <scope>NUCLEOTIDE SEQUENCE [LARGE SCALE GENOMIC DNA]</scope>
    <source>
        <strain evidence="3 4">YSP-3</strain>
    </source>
</reference>
<comment type="caution">
    <text evidence="3">The sequence shown here is derived from an EMBL/GenBank/DDBJ whole genome shotgun (WGS) entry which is preliminary data.</text>
</comment>
<evidence type="ECO:0000313" key="3">
    <source>
        <dbReference type="EMBL" id="PYZ96824.1"/>
    </source>
</evidence>
<feature type="domain" description="Putative Flp pilus-assembly TadG-like N-terminal" evidence="2">
    <location>
        <begin position="8"/>
        <end position="51"/>
    </location>
</feature>
<dbReference type="EMBL" id="PDOF01000002">
    <property type="protein sequence ID" value="PYZ96824.1"/>
    <property type="molecule type" value="Genomic_DNA"/>
</dbReference>
<keyword evidence="1" id="KW-0472">Membrane</keyword>
<evidence type="ECO:0000256" key="1">
    <source>
        <dbReference type="SAM" id="Phobius"/>
    </source>
</evidence>
<keyword evidence="1" id="KW-1133">Transmembrane helix</keyword>
<dbReference type="Pfam" id="PF13400">
    <property type="entry name" value="Tad"/>
    <property type="match status" value="1"/>
</dbReference>
<dbReference type="RefSeq" id="WP_110520763.1">
    <property type="nucleotide sequence ID" value="NZ_PDOF01000002.1"/>
</dbReference>